<comment type="caution">
    <text evidence="1">The sequence shown here is derived from an EMBL/GenBank/DDBJ whole genome shotgun (WGS) entry which is preliminary data.</text>
</comment>
<keyword evidence="2" id="KW-1185">Reference proteome</keyword>
<gene>
    <name evidence="1" type="ORF">ACAOBT_LOCUS11080</name>
</gene>
<sequence>MIRFGNNPVCAIIFVTCDIDKAQIVTHKMIKLRYDPYYGNRVLYYPESRYYHDDTFGRYWSPKFAFSRLPRYWPIYMIDLWPTEHHMRQIRLNIVKSTYKTWSKVFLLSNNSITSVITMTLKIRK</sequence>
<dbReference type="OrthoDB" id="6742334at2759"/>
<proteinExistence type="predicted"/>
<organism evidence="1 2">
    <name type="scientific">Acanthoscelides obtectus</name>
    <name type="common">Bean weevil</name>
    <name type="synonym">Bruchus obtectus</name>
    <dbReference type="NCBI Taxonomy" id="200917"/>
    <lineage>
        <taxon>Eukaryota</taxon>
        <taxon>Metazoa</taxon>
        <taxon>Ecdysozoa</taxon>
        <taxon>Arthropoda</taxon>
        <taxon>Hexapoda</taxon>
        <taxon>Insecta</taxon>
        <taxon>Pterygota</taxon>
        <taxon>Neoptera</taxon>
        <taxon>Endopterygota</taxon>
        <taxon>Coleoptera</taxon>
        <taxon>Polyphaga</taxon>
        <taxon>Cucujiformia</taxon>
        <taxon>Chrysomeloidea</taxon>
        <taxon>Chrysomelidae</taxon>
        <taxon>Bruchinae</taxon>
        <taxon>Bruchini</taxon>
        <taxon>Acanthoscelides</taxon>
    </lineage>
</organism>
<dbReference type="EMBL" id="CAKOFQ010006824">
    <property type="protein sequence ID" value="CAH1974420.1"/>
    <property type="molecule type" value="Genomic_DNA"/>
</dbReference>
<dbReference type="AlphaFoldDB" id="A0A9P0KGR0"/>
<name>A0A9P0KGR0_ACAOB</name>
<evidence type="ECO:0000313" key="2">
    <source>
        <dbReference type="Proteomes" id="UP001152888"/>
    </source>
</evidence>
<reference evidence="1" key="1">
    <citation type="submission" date="2022-03" db="EMBL/GenBank/DDBJ databases">
        <authorList>
            <person name="Sayadi A."/>
        </authorList>
    </citation>
    <scope>NUCLEOTIDE SEQUENCE</scope>
</reference>
<dbReference type="Proteomes" id="UP001152888">
    <property type="component" value="Unassembled WGS sequence"/>
</dbReference>
<protein>
    <submittedName>
        <fullName evidence="1">Uncharacterized protein</fullName>
    </submittedName>
</protein>
<accession>A0A9P0KGR0</accession>
<evidence type="ECO:0000313" key="1">
    <source>
        <dbReference type="EMBL" id="CAH1974420.1"/>
    </source>
</evidence>